<dbReference type="GO" id="GO:0005615">
    <property type="term" value="C:extracellular space"/>
    <property type="evidence" value="ECO:0007669"/>
    <property type="project" value="TreeGrafter"/>
</dbReference>
<dbReference type="Proteomes" id="UP000229884">
    <property type="component" value="Unassembled WGS sequence"/>
</dbReference>
<accession>A0A2M8TPU1</accession>
<protein>
    <submittedName>
        <fullName evidence="2">Uncharacterized protein</fullName>
    </submittedName>
</protein>
<keyword evidence="1" id="KW-0732">Signal</keyword>
<dbReference type="AlphaFoldDB" id="A0A2M8TPU1"/>
<dbReference type="PANTHER" id="PTHR24373">
    <property type="entry name" value="SLIT RELATED LEUCINE-RICH REPEAT NEURONAL PROTEIN"/>
    <property type="match status" value="1"/>
</dbReference>
<dbReference type="InterPro" id="IPR032675">
    <property type="entry name" value="LRR_dom_sf"/>
</dbReference>
<dbReference type="RefSeq" id="WP_100371525.1">
    <property type="nucleotide sequence ID" value="NZ_PENG01000003.1"/>
</dbReference>
<dbReference type="PANTHER" id="PTHR24373:SF370">
    <property type="entry name" value="FISH-LIPS, ISOFORM E"/>
    <property type="match status" value="1"/>
</dbReference>
<reference evidence="2 3" key="1">
    <citation type="submission" date="2017-11" db="EMBL/GenBank/DDBJ databases">
        <title>Genome sequencing of Prevotella intermedia KCOM 2832.</title>
        <authorList>
            <person name="Kook J.-K."/>
            <person name="Park S.-N."/>
            <person name="Lim Y.K."/>
        </authorList>
    </citation>
    <scope>NUCLEOTIDE SEQUENCE [LARGE SCALE GENOMIC DNA]</scope>
    <source>
        <strain evidence="2 3">KCOM 2832</strain>
    </source>
</reference>
<sequence>MKKQIEKFYELTGYRLIIKDGKPYYGGGLYLQDTGITSLPDNLTVGGWLDLQGTGITSLPDNLTVGGGLYLQGTGITSLPDNLTVGGGLYLQGTGITSLPDNLTVGGGLYLQGTGITSLPDNLTVGGGLYLQGTGITSLPDNLTVGGGSPARHRYHIAARQPHRRRWLDLQGTGITSLPDNLTVGGGLYLQGTGITSLPDNLTVGGGLYLQDTGITSLPDNLTVGGGLYLQGTGITSLPDNLTVGGGLDLQGTGIRDISKVGTKLTSDALERIDKKRNQILKWEWNDKTYIKADGIFSLVVSQHGKVYRIQQIGKEKTSYLVTDGENRWSHGETIEEARQDLIYKISSRDTSRYNDMTLDSELTFEECIACYRIITGACAAGTRDYIENRLPKPRKEKYTIREMINLTKNEYKGKTFEEFFKNKN</sequence>
<comment type="caution">
    <text evidence="2">The sequence shown here is derived from an EMBL/GenBank/DDBJ whole genome shotgun (WGS) entry which is preliminary data.</text>
</comment>
<organism evidence="2 3">
    <name type="scientific">Prevotella intermedia</name>
    <dbReference type="NCBI Taxonomy" id="28131"/>
    <lineage>
        <taxon>Bacteria</taxon>
        <taxon>Pseudomonadati</taxon>
        <taxon>Bacteroidota</taxon>
        <taxon>Bacteroidia</taxon>
        <taxon>Bacteroidales</taxon>
        <taxon>Prevotellaceae</taxon>
        <taxon>Prevotella</taxon>
    </lineage>
</organism>
<proteinExistence type="predicted"/>
<dbReference type="InterPro" id="IPR050328">
    <property type="entry name" value="Dev_Immune_Receptor"/>
</dbReference>
<evidence type="ECO:0000256" key="1">
    <source>
        <dbReference type="ARBA" id="ARBA00022729"/>
    </source>
</evidence>
<evidence type="ECO:0000313" key="2">
    <source>
        <dbReference type="EMBL" id="PJI25951.1"/>
    </source>
</evidence>
<gene>
    <name evidence="2" type="ORF">CTM58_13045</name>
</gene>
<evidence type="ECO:0000313" key="3">
    <source>
        <dbReference type="Proteomes" id="UP000229884"/>
    </source>
</evidence>
<name>A0A2M8TPU1_PREIN</name>
<dbReference type="EMBL" id="PENG01000003">
    <property type="protein sequence ID" value="PJI25951.1"/>
    <property type="molecule type" value="Genomic_DNA"/>
</dbReference>
<dbReference type="SUPFAM" id="SSF52058">
    <property type="entry name" value="L domain-like"/>
    <property type="match status" value="1"/>
</dbReference>
<dbReference type="GO" id="GO:0031012">
    <property type="term" value="C:extracellular matrix"/>
    <property type="evidence" value="ECO:0007669"/>
    <property type="project" value="TreeGrafter"/>
</dbReference>
<dbReference type="Gene3D" id="3.80.10.10">
    <property type="entry name" value="Ribonuclease Inhibitor"/>
    <property type="match status" value="1"/>
</dbReference>